<feature type="domain" description="Heterokaryon incompatibility" evidence="1">
    <location>
        <begin position="16"/>
        <end position="63"/>
    </location>
</feature>
<dbReference type="PANTHER" id="PTHR10622:SF12">
    <property type="entry name" value="HET DOMAIN-CONTAINING PROTEIN"/>
    <property type="match status" value="1"/>
</dbReference>
<protein>
    <recommendedName>
        <fullName evidence="1">Heterokaryon incompatibility domain-containing protein</fullName>
    </recommendedName>
</protein>
<sequence>MKGYEKVRRSCALAFSEGFEYIWIDTCCIDKSSSAELSEAINSMFKWYQDAEICYAFLSDVSTNISIDSTTSGQDLHEITASQWFSRGWTLQELIAPQAVHFYNREWAYLGSRNAAAEAIELATGITVEALRGQSISGISIYQRMQWASTRTTTRPEDMAYCLLGIFDVNIPLLYGEGKKKAFQRLQEVIIAKSTDLSLFLWTVPRDKDQGPDLEFRGLLAEDPSWFTSPISGEFQGFDETLRKNGSSIVPLQDTAMGALNKGISVRWTIVPVPTDPAKTLHLAMLAGSGDVTGGILIQQLDKEAIQFCRVLSDKVIWFDRRGYTAEILNHDLLGSPESLLNVSLDSGPKSFYMSPHFDSSSKPSLPGVGFSFTQHKCLEEKISQTEFWAEVESASLDFWQDLDSTSPTWVARFGSEQDLELLQTSQRKGGSKVLGALAISIKARNKQGKHQYSAKPNHCVVVGVDILPQTVIGTTNTFLEPWIINTDEASPQDAIREFENSLEPGMWREFDVCAGDCRCSLRKLTRVSGLWYDVRIALEASWDD</sequence>
<accession>A0A428PE42</accession>
<dbReference type="EMBL" id="NKCI01000150">
    <property type="protein sequence ID" value="RSL51350.1"/>
    <property type="molecule type" value="Genomic_DNA"/>
</dbReference>
<keyword evidence="3" id="KW-1185">Reference proteome</keyword>
<dbReference type="Proteomes" id="UP000288168">
    <property type="component" value="Unassembled WGS sequence"/>
</dbReference>
<evidence type="ECO:0000259" key="1">
    <source>
        <dbReference type="Pfam" id="PF06985"/>
    </source>
</evidence>
<reference evidence="2 3" key="1">
    <citation type="submission" date="2017-06" db="EMBL/GenBank/DDBJ databases">
        <title>Comparative genomic analysis of Ambrosia Fusariam Clade fungi.</title>
        <authorList>
            <person name="Stajich J.E."/>
            <person name="Carrillo J."/>
            <person name="Kijimoto T."/>
            <person name="Eskalen A."/>
            <person name="O'Donnell K."/>
            <person name="Kasson M."/>
        </authorList>
    </citation>
    <scope>NUCLEOTIDE SEQUENCE [LARGE SCALE GENOMIC DNA]</scope>
    <source>
        <strain evidence="2 3">NRRL62584</strain>
    </source>
</reference>
<name>A0A428PE42_9HYPO</name>
<evidence type="ECO:0000313" key="3">
    <source>
        <dbReference type="Proteomes" id="UP000288168"/>
    </source>
</evidence>
<proteinExistence type="predicted"/>
<dbReference type="PANTHER" id="PTHR10622">
    <property type="entry name" value="HET DOMAIN-CONTAINING PROTEIN"/>
    <property type="match status" value="1"/>
</dbReference>
<organism evidence="2 3">
    <name type="scientific">Fusarium duplospermum</name>
    <dbReference type="NCBI Taxonomy" id="1325734"/>
    <lineage>
        <taxon>Eukaryota</taxon>
        <taxon>Fungi</taxon>
        <taxon>Dikarya</taxon>
        <taxon>Ascomycota</taxon>
        <taxon>Pezizomycotina</taxon>
        <taxon>Sordariomycetes</taxon>
        <taxon>Hypocreomycetidae</taxon>
        <taxon>Hypocreales</taxon>
        <taxon>Nectriaceae</taxon>
        <taxon>Fusarium</taxon>
        <taxon>Fusarium solani species complex</taxon>
    </lineage>
</organism>
<comment type="caution">
    <text evidence="2">The sequence shown here is derived from an EMBL/GenBank/DDBJ whole genome shotgun (WGS) entry which is preliminary data.</text>
</comment>
<dbReference type="InterPro" id="IPR010730">
    <property type="entry name" value="HET"/>
</dbReference>
<gene>
    <name evidence="2" type="ORF">CEP54_011445</name>
</gene>
<evidence type="ECO:0000313" key="2">
    <source>
        <dbReference type="EMBL" id="RSL51350.1"/>
    </source>
</evidence>
<dbReference type="Pfam" id="PF06985">
    <property type="entry name" value="HET"/>
    <property type="match status" value="1"/>
</dbReference>
<dbReference type="STRING" id="1325734.A0A428PE42"/>
<dbReference type="OrthoDB" id="674604at2759"/>
<dbReference type="AlphaFoldDB" id="A0A428PE42"/>